<feature type="domain" description="Fatty acid desaturase" evidence="12">
    <location>
        <begin position="4"/>
        <end position="67"/>
    </location>
</feature>
<comment type="pathway">
    <text evidence="2">Lipid metabolism.</text>
</comment>
<keyword evidence="11" id="KW-0472">Membrane</keyword>
<reference evidence="13 14" key="1">
    <citation type="journal article" date="2023" name="Commun. Biol.">
        <title>Genome analysis of Parmales, the sister group of diatoms, reveals the evolutionary specialization of diatoms from phago-mixotrophs to photoautotrophs.</title>
        <authorList>
            <person name="Ban H."/>
            <person name="Sato S."/>
            <person name="Yoshikawa S."/>
            <person name="Yamada K."/>
            <person name="Nakamura Y."/>
            <person name="Ichinomiya M."/>
            <person name="Sato N."/>
            <person name="Blanc-Mathieu R."/>
            <person name="Endo H."/>
            <person name="Kuwata A."/>
            <person name="Ogata H."/>
        </authorList>
    </citation>
    <scope>NUCLEOTIDE SEQUENCE [LARGE SCALE GENOMIC DNA]</scope>
</reference>
<dbReference type="InterPro" id="IPR005804">
    <property type="entry name" value="FA_desaturase_dom"/>
</dbReference>
<protein>
    <recommendedName>
        <fullName evidence="12">Fatty acid desaturase domain-containing protein</fullName>
    </recommendedName>
</protein>
<dbReference type="Proteomes" id="UP001165060">
    <property type="component" value="Unassembled WGS sequence"/>
</dbReference>
<sequence>YSGSFYLRQVLASVDFDYGNDVVDFLHGWLNYQVEHHLWPSLSMLSYQKAGPLVKAACEKHGVPYVKENVFWRVHKTTEIMVGTKSMRWFPEEFEAEFLRIDEEDDKAKAAEFAAAKAAKA</sequence>
<keyword evidence="10" id="KW-0443">Lipid metabolism</keyword>
<evidence type="ECO:0000256" key="11">
    <source>
        <dbReference type="ARBA" id="ARBA00023136"/>
    </source>
</evidence>
<evidence type="ECO:0000256" key="6">
    <source>
        <dbReference type="ARBA" id="ARBA00022723"/>
    </source>
</evidence>
<evidence type="ECO:0000256" key="9">
    <source>
        <dbReference type="ARBA" id="ARBA00023004"/>
    </source>
</evidence>
<evidence type="ECO:0000256" key="2">
    <source>
        <dbReference type="ARBA" id="ARBA00005189"/>
    </source>
</evidence>
<keyword evidence="4" id="KW-0349">Heme</keyword>
<evidence type="ECO:0000256" key="5">
    <source>
        <dbReference type="ARBA" id="ARBA00022692"/>
    </source>
</evidence>
<dbReference type="PANTHER" id="PTHR19353:SF30">
    <property type="entry name" value="DELTA 8-(E)-SPHINGOLIPID DESATURASE"/>
    <property type="match status" value="1"/>
</dbReference>
<comment type="caution">
    <text evidence="13">The sequence shown here is derived from an EMBL/GenBank/DDBJ whole genome shotgun (WGS) entry which is preliminary data.</text>
</comment>
<keyword evidence="5" id="KW-0812">Transmembrane</keyword>
<evidence type="ECO:0000256" key="10">
    <source>
        <dbReference type="ARBA" id="ARBA00023098"/>
    </source>
</evidence>
<evidence type="ECO:0000259" key="12">
    <source>
        <dbReference type="Pfam" id="PF00487"/>
    </source>
</evidence>
<keyword evidence="7" id="KW-1133">Transmembrane helix</keyword>
<accession>A0ABQ6N1V2</accession>
<name>A0ABQ6N1V2_9STRA</name>
<keyword evidence="6" id="KW-0479">Metal-binding</keyword>
<feature type="non-terminal residue" evidence="13">
    <location>
        <position position="1"/>
    </location>
</feature>
<gene>
    <name evidence="13" type="ORF">TeGR_g5834</name>
</gene>
<evidence type="ECO:0000313" key="14">
    <source>
        <dbReference type="Proteomes" id="UP001165060"/>
    </source>
</evidence>
<dbReference type="EMBL" id="BRYB01003496">
    <property type="protein sequence ID" value="GMI37800.1"/>
    <property type="molecule type" value="Genomic_DNA"/>
</dbReference>
<comment type="subcellular location">
    <subcellularLocation>
        <location evidence="1">Membrane</location>
        <topology evidence="1">Multi-pass membrane protein</topology>
    </subcellularLocation>
</comment>
<evidence type="ECO:0000256" key="4">
    <source>
        <dbReference type="ARBA" id="ARBA00022617"/>
    </source>
</evidence>
<evidence type="ECO:0000256" key="3">
    <source>
        <dbReference type="ARBA" id="ARBA00009295"/>
    </source>
</evidence>
<keyword evidence="14" id="KW-1185">Reference proteome</keyword>
<evidence type="ECO:0000313" key="13">
    <source>
        <dbReference type="EMBL" id="GMI37800.1"/>
    </source>
</evidence>
<dbReference type="PANTHER" id="PTHR19353">
    <property type="entry name" value="FATTY ACID DESATURASE 2"/>
    <property type="match status" value="1"/>
</dbReference>
<keyword evidence="8" id="KW-0560">Oxidoreductase</keyword>
<keyword evidence="9" id="KW-0408">Iron</keyword>
<proteinExistence type="inferred from homology"/>
<dbReference type="Pfam" id="PF00487">
    <property type="entry name" value="FA_desaturase"/>
    <property type="match status" value="1"/>
</dbReference>
<evidence type="ECO:0000256" key="1">
    <source>
        <dbReference type="ARBA" id="ARBA00004141"/>
    </source>
</evidence>
<comment type="similarity">
    <text evidence="3">Belongs to the fatty acid desaturase type 1 family.</text>
</comment>
<evidence type="ECO:0000256" key="7">
    <source>
        <dbReference type="ARBA" id="ARBA00022989"/>
    </source>
</evidence>
<dbReference type="InterPro" id="IPR012171">
    <property type="entry name" value="Fatty_acid_desaturase"/>
</dbReference>
<evidence type="ECO:0000256" key="8">
    <source>
        <dbReference type="ARBA" id="ARBA00023002"/>
    </source>
</evidence>
<organism evidence="13 14">
    <name type="scientific">Tetraparma gracilis</name>
    <dbReference type="NCBI Taxonomy" id="2962635"/>
    <lineage>
        <taxon>Eukaryota</taxon>
        <taxon>Sar</taxon>
        <taxon>Stramenopiles</taxon>
        <taxon>Ochrophyta</taxon>
        <taxon>Bolidophyceae</taxon>
        <taxon>Parmales</taxon>
        <taxon>Triparmaceae</taxon>
        <taxon>Tetraparma</taxon>
    </lineage>
</organism>